<protein>
    <submittedName>
        <fullName evidence="7">ATP-binding cassette domain-containing protein</fullName>
    </submittedName>
</protein>
<dbReference type="SUPFAM" id="SSF52540">
    <property type="entry name" value="P-loop containing nucleoside triphosphate hydrolases"/>
    <property type="match status" value="1"/>
</dbReference>
<name>A0ABW6VLR8_MICFU</name>
<evidence type="ECO:0000313" key="7">
    <source>
        <dbReference type="EMBL" id="MFF4778719.1"/>
    </source>
</evidence>
<evidence type="ECO:0000313" key="8">
    <source>
        <dbReference type="Proteomes" id="UP001602119"/>
    </source>
</evidence>
<keyword evidence="1" id="KW-0813">Transport</keyword>
<evidence type="ECO:0000256" key="4">
    <source>
        <dbReference type="ARBA" id="ARBA00022967"/>
    </source>
</evidence>
<dbReference type="EMBL" id="JBIAXI010000035">
    <property type="protein sequence ID" value="MFF4778719.1"/>
    <property type="molecule type" value="Genomic_DNA"/>
</dbReference>
<feature type="region of interest" description="Disordered" evidence="5">
    <location>
        <begin position="291"/>
        <end position="336"/>
    </location>
</feature>
<organism evidence="7 8">
    <name type="scientific">Microtetraspora fusca</name>
    <dbReference type="NCBI Taxonomy" id="1997"/>
    <lineage>
        <taxon>Bacteria</taxon>
        <taxon>Bacillati</taxon>
        <taxon>Actinomycetota</taxon>
        <taxon>Actinomycetes</taxon>
        <taxon>Streptosporangiales</taxon>
        <taxon>Streptosporangiaceae</taxon>
        <taxon>Microtetraspora</taxon>
    </lineage>
</organism>
<dbReference type="Proteomes" id="UP001602119">
    <property type="component" value="Unassembled WGS sequence"/>
</dbReference>
<evidence type="ECO:0000256" key="5">
    <source>
        <dbReference type="SAM" id="MobiDB-lite"/>
    </source>
</evidence>
<keyword evidence="8" id="KW-1185">Reference proteome</keyword>
<dbReference type="InterPro" id="IPR003593">
    <property type="entry name" value="AAA+_ATPase"/>
</dbReference>
<evidence type="ECO:0000256" key="2">
    <source>
        <dbReference type="ARBA" id="ARBA00022741"/>
    </source>
</evidence>
<dbReference type="Pfam" id="PF00005">
    <property type="entry name" value="ABC_tran"/>
    <property type="match status" value="1"/>
</dbReference>
<dbReference type="InterPro" id="IPR003439">
    <property type="entry name" value="ABC_transporter-like_ATP-bd"/>
</dbReference>
<evidence type="ECO:0000256" key="3">
    <source>
        <dbReference type="ARBA" id="ARBA00022840"/>
    </source>
</evidence>
<keyword evidence="2" id="KW-0547">Nucleotide-binding</keyword>
<keyword evidence="4" id="KW-1278">Translocase</keyword>
<dbReference type="GO" id="GO:0005524">
    <property type="term" value="F:ATP binding"/>
    <property type="evidence" value="ECO:0007669"/>
    <property type="project" value="UniProtKB-KW"/>
</dbReference>
<sequence length="636" mass="66844">MDERGLRLEGVCAGYTARRGHPERRVLDGLDATAPSGALTALIGPNGAGKSTLLRTMAGLQPVLAGRVRIDGVAVESVPAAELARRLAVVLTERDLPALLTARELAGLGRHPHTGFTGRLSAADGEIVTWALEAVHAGHLADRPVTELSDGERQRALVARALVQEPSAILLDEPTAFLDVTSRVALMGLLRRLARDRDLTVVVSTHDLELALRVADRIWLLAPGGVLHAGTPEELTAQGMIGATFDGDELSFDHASGVFVLQAGSGGSVRVTADDVHRPLLERALAREGWRPSPVRGADAGEPSAPVEAVGEPSVRSGPVEAAGDGDSPPPAGPELAVRQAGDGYLAAFDGDVMRFAAISELAAWSRRAADALREAPPALLPATPLAVSGAVADVSTVSGYFALDIGPIVAGWRPLADLFTDPGVLETRIGETAARLKTTETRVAASILFQGIAARFWSPLLGAAIAHGLLVDLDPGRVHWQAVTGGPLPLRATDLDGWRVRDPARIAERLHRTVVSGLLEPLAAAFQRVVKIAPGLLWGNAASALGGSVRTLARVRPELTEAAVALGRELLALGPLRDTGELAEPEPGHPFFVRRSCCLYYRLPGGGKCGDCALTDPDTRHAQWARAVRETQGAR</sequence>
<dbReference type="PANTHER" id="PTHR42794">
    <property type="entry name" value="HEMIN IMPORT ATP-BINDING PROTEIN HMUV"/>
    <property type="match status" value="1"/>
</dbReference>
<keyword evidence="3 7" id="KW-0067">ATP-binding</keyword>
<dbReference type="InterPro" id="IPR027417">
    <property type="entry name" value="P-loop_NTPase"/>
</dbReference>
<dbReference type="PROSITE" id="PS50893">
    <property type="entry name" value="ABC_TRANSPORTER_2"/>
    <property type="match status" value="1"/>
</dbReference>
<evidence type="ECO:0000256" key="1">
    <source>
        <dbReference type="ARBA" id="ARBA00022448"/>
    </source>
</evidence>
<reference evidence="7 8" key="1">
    <citation type="submission" date="2024-10" db="EMBL/GenBank/DDBJ databases">
        <title>The Natural Products Discovery Center: Release of the First 8490 Sequenced Strains for Exploring Actinobacteria Biosynthetic Diversity.</title>
        <authorList>
            <person name="Kalkreuter E."/>
            <person name="Kautsar S.A."/>
            <person name="Yang D."/>
            <person name="Bader C.D."/>
            <person name="Teijaro C.N."/>
            <person name="Fluegel L."/>
            <person name="Davis C.M."/>
            <person name="Simpson J.R."/>
            <person name="Lauterbach L."/>
            <person name="Steele A.D."/>
            <person name="Gui C."/>
            <person name="Meng S."/>
            <person name="Li G."/>
            <person name="Viehrig K."/>
            <person name="Ye F."/>
            <person name="Su P."/>
            <person name="Kiefer A.F."/>
            <person name="Nichols A."/>
            <person name="Cepeda A.J."/>
            <person name="Yan W."/>
            <person name="Fan B."/>
            <person name="Jiang Y."/>
            <person name="Adhikari A."/>
            <person name="Zheng C.-J."/>
            <person name="Schuster L."/>
            <person name="Cowan T.M."/>
            <person name="Smanski M.J."/>
            <person name="Chevrette M.G."/>
            <person name="De Carvalho L.P.S."/>
            <person name="Shen B."/>
        </authorList>
    </citation>
    <scope>NUCLEOTIDE SEQUENCE [LARGE SCALE GENOMIC DNA]</scope>
    <source>
        <strain evidence="7 8">NPDC001281</strain>
    </source>
</reference>
<dbReference type="Pfam" id="PF11575">
    <property type="entry name" value="FhuF_C"/>
    <property type="match status" value="1"/>
</dbReference>
<proteinExistence type="predicted"/>
<feature type="domain" description="ABC transporter" evidence="6">
    <location>
        <begin position="6"/>
        <end position="248"/>
    </location>
</feature>
<accession>A0ABW6VLR8</accession>
<dbReference type="SMART" id="SM00382">
    <property type="entry name" value="AAA"/>
    <property type="match status" value="1"/>
</dbReference>
<evidence type="ECO:0000259" key="6">
    <source>
        <dbReference type="PROSITE" id="PS50893"/>
    </source>
</evidence>
<dbReference type="PANTHER" id="PTHR42794:SF1">
    <property type="entry name" value="HEMIN IMPORT ATP-BINDING PROTEIN HMUV"/>
    <property type="match status" value="1"/>
</dbReference>
<gene>
    <name evidence="7" type="ORF">ACFY05_38435</name>
</gene>
<dbReference type="Gene3D" id="3.40.50.300">
    <property type="entry name" value="P-loop containing nucleotide triphosphate hydrolases"/>
    <property type="match status" value="1"/>
</dbReference>
<dbReference type="RefSeq" id="WP_387347308.1">
    <property type="nucleotide sequence ID" value="NZ_JBIAXI010000035.1"/>
</dbReference>
<dbReference type="InterPro" id="IPR024726">
    <property type="entry name" value="FhuF_C"/>
</dbReference>
<comment type="caution">
    <text evidence="7">The sequence shown here is derived from an EMBL/GenBank/DDBJ whole genome shotgun (WGS) entry which is preliminary data.</text>
</comment>
<dbReference type="CDD" id="cd03214">
    <property type="entry name" value="ABC_Iron-Siderophores_B12_Hemin"/>
    <property type="match status" value="1"/>
</dbReference>